<protein>
    <submittedName>
        <fullName evidence="5">Uncharacterized protein</fullName>
    </submittedName>
</protein>
<organism evidence="5 6">
    <name type="scientific">Gossypium davidsonii</name>
    <name type="common">Davidson's cotton</name>
    <name type="synonym">Gossypium klotzschianum subsp. davidsonii</name>
    <dbReference type="NCBI Taxonomy" id="34287"/>
    <lineage>
        <taxon>Eukaryota</taxon>
        <taxon>Viridiplantae</taxon>
        <taxon>Streptophyta</taxon>
        <taxon>Embryophyta</taxon>
        <taxon>Tracheophyta</taxon>
        <taxon>Spermatophyta</taxon>
        <taxon>Magnoliopsida</taxon>
        <taxon>eudicotyledons</taxon>
        <taxon>Gunneridae</taxon>
        <taxon>Pentapetalae</taxon>
        <taxon>rosids</taxon>
        <taxon>malvids</taxon>
        <taxon>Malvales</taxon>
        <taxon>Malvaceae</taxon>
        <taxon>Malvoideae</taxon>
        <taxon>Gossypium</taxon>
    </lineage>
</organism>
<keyword evidence="2" id="KW-0805">Transcription regulation</keyword>
<keyword evidence="3" id="KW-0804">Transcription</keyword>
<feature type="compositionally biased region" description="Basic residues" evidence="4">
    <location>
        <begin position="30"/>
        <end position="39"/>
    </location>
</feature>
<evidence type="ECO:0000256" key="2">
    <source>
        <dbReference type="ARBA" id="ARBA00023015"/>
    </source>
</evidence>
<dbReference type="Proteomes" id="UP000593561">
    <property type="component" value="Unassembled WGS sequence"/>
</dbReference>
<feature type="region of interest" description="Disordered" evidence="4">
    <location>
        <begin position="1"/>
        <end position="45"/>
    </location>
</feature>
<feature type="compositionally biased region" description="Low complexity" evidence="4">
    <location>
        <begin position="291"/>
        <end position="304"/>
    </location>
</feature>
<sequence length="390" mass="41966">MSSNNTSNIFGVRDMANGSGGGDYESSSLRKGKKQRIPKRGPGVAELEKILREQEQKDGHTSSSLVLSLPNFYPSLPRSASFLADNHHHHHHPSSPPPSMAALHGNCNGSSQLRSCGNVGGNNGPGKGVYINGSGVYLPEQTLLPISWGSSEEPAPQMAADFSFPMPLSNGSGHTMLQRNHLSMMDLLPLSTLLSSSSTTPSSSTGVYHHVEPPSNQKPCYISTLLPEEDKMMSAKRSRPNVPVENWPAAAPSRIDPMPTNPLELKLKTCVNDNPSGNGNGNGNGSRPFITLLSSPTTTLPSTTQNCQPDLPKFIKQFPFQENNEGCLLQKSSSESEVLPVHNKSFFSFLLQPAEEVQRGSTSAEATLCLKTGNCCTEKTGDFIDLNLKL</sequence>
<evidence type="ECO:0000256" key="4">
    <source>
        <dbReference type="SAM" id="MobiDB-lite"/>
    </source>
</evidence>
<dbReference type="PANTHER" id="PTHR33388:SF19">
    <property type="entry name" value="SPOROCYTELESS-LIKE EAR-CONTAINING PROTEIN"/>
    <property type="match status" value="1"/>
</dbReference>
<feature type="region of interest" description="Disordered" evidence="4">
    <location>
        <begin position="235"/>
        <end position="259"/>
    </location>
</feature>
<reference evidence="5 6" key="1">
    <citation type="journal article" date="2019" name="Genome Biol. Evol.">
        <title>Insights into the evolution of the New World diploid cottons (Gossypium, subgenus Houzingenia) based on genome sequencing.</title>
        <authorList>
            <person name="Grover C.E."/>
            <person name="Arick M.A. 2nd"/>
            <person name="Thrash A."/>
            <person name="Conover J.L."/>
            <person name="Sanders W.S."/>
            <person name="Peterson D.G."/>
            <person name="Frelichowski J.E."/>
            <person name="Scheffler J.A."/>
            <person name="Scheffler B.E."/>
            <person name="Wendel J.F."/>
        </authorList>
    </citation>
    <scope>NUCLEOTIDE SEQUENCE [LARGE SCALE GENOMIC DNA]</scope>
    <source>
        <strain evidence="5">27</strain>
        <tissue evidence="5">Leaf</tissue>
    </source>
</reference>
<proteinExistence type="predicted"/>
<evidence type="ECO:0000256" key="1">
    <source>
        <dbReference type="ARBA" id="ARBA00022491"/>
    </source>
</evidence>
<accession>A0A7J8SP02</accession>
<keyword evidence="1" id="KW-0678">Repressor</keyword>
<comment type="caution">
    <text evidence="5">The sequence shown here is derived from an EMBL/GenBank/DDBJ whole genome shotgun (WGS) entry which is preliminary data.</text>
</comment>
<evidence type="ECO:0000313" key="5">
    <source>
        <dbReference type="EMBL" id="MBA0627801.1"/>
    </source>
</evidence>
<evidence type="ECO:0000256" key="3">
    <source>
        <dbReference type="ARBA" id="ARBA00023163"/>
    </source>
</evidence>
<dbReference type="InterPro" id="IPR040356">
    <property type="entry name" value="SPEAR"/>
</dbReference>
<dbReference type="PANTHER" id="PTHR33388">
    <property type="entry name" value="OS01G0212500 PROTEIN"/>
    <property type="match status" value="1"/>
</dbReference>
<dbReference type="AlphaFoldDB" id="A0A7J8SP02"/>
<feature type="region of interest" description="Disordered" evidence="4">
    <location>
        <begin position="274"/>
        <end position="304"/>
    </location>
</feature>
<dbReference type="EMBL" id="JABFAC010000011">
    <property type="protein sequence ID" value="MBA0627801.1"/>
    <property type="molecule type" value="Genomic_DNA"/>
</dbReference>
<keyword evidence="6" id="KW-1185">Reference proteome</keyword>
<name>A0A7J8SP02_GOSDV</name>
<dbReference type="GO" id="GO:0003700">
    <property type="term" value="F:DNA-binding transcription factor activity"/>
    <property type="evidence" value="ECO:0007669"/>
    <property type="project" value="InterPro"/>
</dbReference>
<evidence type="ECO:0000313" key="6">
    <source>
        <dbReference type="Proteomes" id="UP000593561"/>
    </source>
</evidence>
<gene>
    <name evidence="5" type="ORF">Godav_022609</name>
</gene>